<dbReference type="Pfam" id="PF02661">
    <property type="entry name" value="Fic"/>
    <property type="match status" value="1"/>
</dbReference>
<evidence type="ECO:0000313" key="3">
    <source>
        <dbReference type="Proteomes" id="UP001324270"/>
    </source>
</evidence>
<dbReference type="PROSITE" id="PS51459">
    <property type="entry name" value="FIDO"/>
    <property type="match status" value="1"/>
</dbReference>
<accession>A0ABU5YAG5</accession>
<keyword evidence="3" id="KW-1185">Reference proteome</keyword>
<dbReference type="Proteomes" id="UP001324270">
    <property type="component" value="Unassembled WGS sequence"/>
</dbReference>
<dbReference type="InterPro" id="IPR040198">
    <property type="entry name" value="Fido_containing"/>
</dbReference>
<gene>
    <name evidence="2" type="ORF">VJJ49_09540</name>
</gene>
<reference evidence="2 3" key="1">
    <citation type="submission" date="2023-12" db="EMBL/GenBank/DDBJ databases">
        <title>Genomic sequences of Capnocytophaga and Parvimonas strains.</title>
        <authorList>
            <person name="Watt R.M."/>
            <person name="Wang M."/>
            <person name="Yang T."/>
            <person name="Tong W.M."/>
        </authorList>
    </citation>
    <scope>NUCLEOTIDE SEQUENCE [LARGE SCALE GENOMIC DNA]</scope>
    <source>
        <strain evidence="2 3">CCUG 13156</strain>
    </source>
</reference>
<protein>
    <submittedName>
        <fullName evidence="2">Fic family protein</fullName>
    </submittedName>
</protein>
<dbReference type="PANTHER" id="PTHR13504">
    <property type="entry name" value="FIDO DOMAIN-CONTAINING PROTEIN DDB_G0283145"/>
    <property type="match status" value="1"/>
</dbReference>
<evidence type="ECO:0000313" key="2">
    <source>
        <dbReference type="EMBL" id="MEB3040925.1"/>
    </source>
</evidence>
<organism evidence="2 3">
    <name type="scientific">Capnocytophaga gingivalis</name>
    <dbReference type="NCBI Taxonomy" id="1017"/>
    <lineage>
        <taxon>Bacteria</taxon>
        <taxon>Pseudomonadati</taxon>
        <taxon>Bacteroidota</taxon>
        <taxon>Flavobacteriia</taxon>
        <taxon>Flavobacteriales</taxon>
        <taxon>Flavobacteriaceae</taxon>
        <taxon>Capnocytophaga</taxon>
    </lineage>
</organism>
<dbReference type="InterPro" id="IPR003812">
    <property type="entry name" value="Fido"/>
</dbReference>
<dbReference type="Gene3D" id="1.10.3290.10">
    <property type="entry name" value="Fido-like domain"/>
    <property type="match status" value="1"/>
</dbReference>
<feature type="domain" description="Fido" evidence="1">
    <location>
        <begin position="93"/>
        <end position="247"/>
    </location>
</feature>
<sequence length="255" mass="29739">MKILYIDLMEAYLKEQKMTLSKHLTALERKAKKVPLDFYTTTSAVHSSSIEGNILDFDTYTKYRLSQIKRKGKSYDEIEDLRQAYEYAQNNALTEANFLKAHKIATKHIVENKRYQGQYRDVGVYVIKDGTPIFSTCPAERLSTEMAALFEDIATLLDKDLTLSESFYYASMLHLTLVQIHPFADGNGRMARLLEKWFLSESIGGRAWYIPTEKLYEKRLKQYYKQVNIGDTYDIIRYDYALPFLLMLPMALRVK</sequence>
<dbReference type="RefSeq" id="WP_323979727.1">
    <property type="nucleotide sequence ID" value="NZ_JAYKBV010000012.1"/>
</dbReference>
<name>A0ABU5YAG5_9FLAO</name>
<evidence type="ECO:0000259" key="1">
    <source>
        <dbReference type="PROSITE" id="PS51459"/>
    </source>
</evidence>
<dbReference type="SUPFAM" id="SSF140931">
    <property type="entry name" value="Fic-like"/>
    <property type="match status" value="1"/>
</dbReference>
<dbReference type="InterPro" id="IPR036597">
    <property type="entry name" value="Fido-like_dom_sf"/>
</dbReference>
<dbReference type="EMBL" id="JAYKBV010000012">
    <property type="protein sequence ID" value="MEB3040925.1"/>
    <property type="molecule type" value="Genomic_DNA"/>
</dbReference>
<proteinExistence type="predicted"/>
<dbReference type="PANTHER" id="PTHR13504:SF38">
    <property type="entry name" value="FIDO DOMAIN-CONTAINING PROTEIN"/>
    <property type="match status" value="1"/>
</dbReference>
<comment type="caution">
    <text evidence="2">The sequence shown here is derived from an EMBL/GenBank/DDBJ whole genome shotgun (WGS) entry which is preliminary data.</text>
</comment>